<dbReference type="InterPro" id="IPR002048">
    <property type="entry name" value="EF_hand_dom"/>
</dbReference>
<evidence type="ECO:0000313" key="12">
    <source>
        <dbReference type="EnsemblMetazoa" id="CLYHEMP017969.1"/>
    </source>
</evidence>
<proteinExistence type="inferred from homology"/>
<dbReference type="Gene3D" id="1.10.238.10">
    <property type="entry name" value="EF-hand"/>
    <property type="match status" value="1"/>
</dbReference>
<dbReference type="SUPFAM" id="SSF47473">
    <property type="entry name" value="EF-hand"/>
    <property type="match status" value="1"/>
</dbReference>
<keyword evidence="6" id="KW-0443">Lipid metabolism</keyword>
<dbReference type="RefSeq" id="XP_066929083.1">
    <property type="nucleotide sequence ID" value="XM_067072982.1"/>
</dbReference>
<keyword evidence="9" id="KW-0599">Photoprotein</keyword>
<dbReference type="PANTHER" id="PTHR23063:SF52">
    <property type="entry name" value="LYSOPHOSPHATIDYLCHOLINE ACYLTRANSFERASE"/>
    <property type="match status" value="1"/>
</dbReference>
<dbReference type="Proteomes" id="UP000594262">
    <property type="component" value="Unplaced"/>
</dbReference>
<keyword evidence="8" id="KW-0455">Luminescence</keyword>
<keyword evidence="3" id="KW-0812">Transmembrane</keyword>
<evidence type="ECO:0000256" key="6">
    <source>
        <dbReference type="ARBA" id="ARBA00023098"/>
    </source>
</evidence>
<keyword evidence="13" id="KW-1185">Reference proteome</keyword>
<evidence type="ECO:0000256" key="7">
    <source>
        <dbReference type="ARBA" id="ARBA00023136"/>
    </source>
</evidence>
<dbReference type="GO" id="GO:0005783">
    <property type="term" value="C:endoplasmic reticulum"/>
    <property type="evidence" value="ECO:0007669"/>
    <property type="project" value="TreeGrafter"/>
</dbReference>
<evidence type="ECO:0000256" key="4">
    <source>
        <dbReference type="ARBA" id="ARBA00022837"/>
    </source>
</evidence>
<dbReference type="InterPro" id="IPR011992">
    <property type="entry name" value="EF-hand-dom_pair"/>
</dbReference>
<dbReference type="Pfam" id="PF13499">
    <property type="entry name" value="EF-hand_7"/>
    <property type="match status" value="2"/>
</dbReference>
<evidence type="ECO:0000256" key="8">
    <source>
        <dbReference type="ARBA" id="ARBA00023223"/>
    </source>
</evidence>
<dbReference type="CDD" id="cd00051">
    <property type="entry name" value="EFh"/>
    <property type="match status" value="2"/>
</dbReference>
<dbReference type="PROSITE" id="PS50222">
    <property type="entry name" value="EF_HAND_2"/>
    <property type="match status" value="2"/>
</dbReference>
<dbReference type="InterPro" id="IPR018247">
    <property type="entry name" value="EF_Hand_1_Ca_BS"/>
</dbReference>
<evidence type="ECO:0000259" key="11">
    <source>
        <dbReference type="PROSITE" id="PS50222"/>
    </source>
</evidence>
<keyword evidence="4" id="KW-0106">Calcium</keyword>
<name>A0A7M5X548_9CNID</name>
<dbReference type="OrthoDB" id="272512at2759"/>
<dbReference type="AlphaFoldDB" id="A0A7M5X548"/>
<dbReference type="GeneID" id="136816648"/>
<comment type="similarity">
    <text evidence="1">Belongs to the aequorin family.</text>
</comment>
<evidence type="ECO:0000256" key="10">
    <source>
        <dbReference type="ARBA" id="ARBA00023315"/>
    </source>
</evidence>
<dbReference type="SMART" id="SM00054">
    <property type="entry name" value="EFh"/>
    <property type="match status" value="3"/>
</dbReference>
<dbReference type="GO" id="GO:0005509">
    <property type="term" value="F:calcium ion binding"/>
    <property type="evidence" value="ECO:0007669"/>
    <property type="project" value="InterPro"/>
</dbReference>
<keyword evidence="10" id="KW-0012">Acyltransferase</keyword>
<dbReference type="PANTHER" id="PTHR23063">
    <property type="entry name" value="PHOSPHOLIPID ACYLTRANSFERASE"/>
    <property type="match status" value="1"/>
</dbReference>
<dbReference type="GO" id="GO:0042171">
    <property type="term" value="F:lysophosphatidic acid acyltransferase activity"/>
    <property type="evidence" value="ECO:0007669"/>
    <property type="project" value="TreeGrafter"/>
</dbReference>
<evidence type="ECO:0000256" key="9">
    <source>
        <dbReference type="ARBA" id="ARBA00023262"/>
    </source>
</evidence>
<evidence type="ECO:0000256" key="5">
    <source>
        <dbReference type="ARBA" id="ARBA00022989"/>
    </source>
</evidence>
<feature type="domain" description="EF-hand" evidence="11">
    <location>
        <begin position="167"/>
        <end position="202"/>
    </location>
</feature>
<dbReference type="PROSITE" id="PS00018">
    <property type="entry name" value="EF_HAND_1"/>
    <property type="match status" value="1"/>
</dbReference>
<dbReference type="GO" id="GO:0008218">
    <property type="term" value="P:bioluminescence"/>
    <property type="evidence" value="ECO:0007669"/>
    <property type="project" value="UniProtKB-KW"/>
</dbReference>
<evidence type="ECO:0000313" key="13">
    <source>
        <dbReference type="Proteomes" id="UP000594262"/>
    </source>
</evidence>
<accession>A0A7M5X548</accession>
<organism evidence="12 13">
    <name type="scientific">Clytia hemisphaerica</name>
    <dbReference type="NCBI Taxonomy" id="252671"/>
    <lineage>
        <taxon>Eukaryota</taxon>
        <taxon>Metazoa</taxon>
        <taxon>Cnidaria</taxon>
        <taxon>Hydrozoa</taxon>
        <taxon>Hydroidolina</taxon>
        <taxon>Leptothecata</taxon>
        <taxon>Obeliida</taxon>
        <taxon>Clytiidae</taxon>
        <taxon>Clytia</taxon>
    </lineage>
</organism>
<dbReference type="GO" id="GO:0006629">
    <property type="term" value="P:lipid metabolic process"/>
    <property type="evidence" value="ECO:0007669"/>
    <property type="project" value="UniProtKB-KW"/>
</dbReference>
<reference evidence="12" key="1">
    <citation type="submission" date="2021-01" db="UniProtKB">
        <authorList>
            <consortium name="EnsemblMetazoa"/>
        </authorList>
    </citation>
    <scope>IDENTIFICATION</scope>
</reference>
<evidence type="ECO:0000256" key="2">
    <source>
        <dbReference type="ARBA" id="ARBA00022679"/>
    </source>
</evidence>
<sequence length="279" mass="32241">MGPSTREVLFVMMSRLINRAEVEVLPTYHPTQAEKADPFLFSRNVRDYMGKAAKVPVTDHSYEDCRLMQTAHSLGLPMDAGLVEYYKLSPMIGMNCDCMIDYMKKFAEIDSSKDGKLDLEEFCDYLHLPISSEEVKTIFRIYDIDGDNLITFREYLLGFTLISRPFNTEENIETAFAMFDPDNTGHIEYDNFSTPIQSVLPIEEKHIKLIYKNMNAEGNGKVTKDSFRTFCLNKPEYALLFIHFRHLKERSSSMTFSRPELRRTSVTEADTEIMPDVQI</sequence>
<evidence type="ECO:0000256" key="1">
    <source>
        <dbReference type="ARBA" id="ARBA00007828"/>
    </source>
</evidence>
<keyword evidence="5" id="KW-1133">Transmembrane helix</keyword>
<dbReference type="EnsemblMetazoa" id="CLYHEMT017969.1">
    <property type="protein sequence ID" value="CLYHEMP017969.1"/>
    <property type="gene ID" value="CLYHEMG017969"/>
</dbReference>
<keyword evidence="2" id="KW-0808">Transferase</keyword>
<feature type="domain" description="EF-hand" evidence="11">
    <location>
        <begin position="130"/>
        <end position="165"/>
    </location>
</feature>
<keyword evidence="7" id="KW-0472">Membrane</keyword>
<protein>
    <recommendedName>
        <fullName evidence="11">EF-hand domain-containing protein</fullName>
    </recommendedName>
</protein>
<evidence type="ECO:0000256" key="3">
    <source>
        <dbReference type="ARBA" id="ARBA00022692"/>
    </source>
</evidence>